<dbReference type="EMBL" id="JMZZ02000156">
    <property type="protein sequence ID" value="KFX73911.1"/>
    <property type="molecule type" value="Genomic_DNA"/>
</dbReference>
<sequence length="107" mass="12267">MIFAPHMLQVKVITPMEKDEFGRPISGTGGESWQDVCKCRCDDNTTKEFSSDNGSVYRPNFHVVCEKRITIKVGQEVRCMDGDNVRGQGKVYTVKSTNYFNYSELWM</sequence>
<dbReference type="AlphaFoldDB" id="A0A0I9S892"/>
<dbReference type="RefSeq" id="WP_044301105.1">
    <property type="nucleotide sequence ID" value="NZ_CAEUHN010000012.1"/>
</dbReference>
<protein>
    <submittedName>
        <fullName evidence="1">Uncharacterized protein</fullName>
    </submittedName>
</protein>
<organism evidence="1">
    <name type="scientific">Bacteroides fragilis</name>
    <dbReference type="NCBI Taxonomy" id="817"/>
    <lineage>
        <taxon>Bacteria</taxon>
        <taxon>Pseudomonadati</taxon>
        <taxon>Bacteroidota</taxon>
        <taxon>Bacteroidia</taxon>
        <taxon>Bacteroidales</taxon>
        <taxon>Bacteroidaceae</taxon>
        <taxon>Bacteroides</taxon>
    </lineage>
</organism>
<name>A0A0I9S892_BACFG</name>
<comment type="caution">
    <text evidence="1">The sequence shown here is derived from an EMBL/GenBank/DDBJ whole genome shotgun (WGS) entry which is preliminary data.</text>
</comment>
<reference evidence="1" key="1">
    <citation type="book" date="2014" name="THE 24TH EUROPEAN CONGRESS OF CLINICAL MICROBIOLOGY AND INFECTIOUS DISEASES" publisher="ECCMID 2014" city="Barcelona, Spain">
        <title>Identification of resistance genes in three multidrug-resistant Bacteroides fragilis isolates by whole genome sequencing.</title>
        <editorList>
            <person name="Unknown"/>
            <person name="A."/>
        </editorList>
        <authorList>
            <person name="Sydenham T.V."/>
            <person name="Hasman H."/>
            <person name="Wang M."/>
            <person name="Soki J."/>
            <person name="Nagy E."/>
            <person name="Justesen U.S."/>
        </authorList>
    </citation>
    <scope>NUCLEOTIDE SEQUENCE</scope>
    <source>
        <strain evidence="1">DCMOUH0018B</strain>
    </source>
</reference>
<dbReference type="PATRIC" id="fig|817.53.peg.3283"/>
<gene>
    <name evidence="1" type="ORF">EE52_0215910</name>
</gene>
<reference evidence="1" key="2">
    <citation type="submission" date="2014-07" db="EMBL/GenBank/DDBJ databases">
        <title>Genetics and epidemiology of antimicrobial resistance in B. fragilis group.</title>
        <authorList>
            <person name="Sydenham T.V."/>
            <person name="Hasman H."/>
            <person name="Kemp M."/>
            <person name="Justesen U.S."/>
        </authorList>
    </citation>
    <scope>NUCLEOTIDE SEQUENCE [LARGE SCALE GENOMIC DNA]</scope>
    <source>
        <strain evidence="1">DCMOUH0018B</strain>
    </source>
</reference>
<proteinExistence type="predicted"/>
<evidence type="ECO:0000313" key="1">
    <source>
        <dbReference type="EMBL" id="KFX73911.1"/>
    </source>
</evidence>
<accession>A0A0I9S892</accession>